<evidence type="ECO:0000313" key="6">
    <source>
        <dbReference type="Proteomes" id="UP001597438"/>
    </source>
</evidence>
<dbReference type="Proteomes" id="UP001597438">
    <property type="component" value="Unassembled WGS sequence"/>
</dbReference>
<sequence length="433" mass="50890">MTISHTFNVRFWLKKTSIKKDGTFPIYARIWVDSIPVDVSAKESILEKHWCAMSRRAKIRTKNARHINETLDDVKSRINKAYKELKAEGRLITAQAVKLRYLGRDKAILTCKDLIRYHRENEFAKLAPGTVKNYSATEKYIYRFIKKQFKSDDVYLTQIDYSFIVKFENYLRTCPPLRKSQPLNNNGIMKHLERLQKFTTLAFKHGWIKSHPFALYELKFEEFDCPFLEQFELEMIKTIPLPDQSMRLVRNIFVFSCYTGLCYIEVKNLKRKDVVQGIDGEQWIMVRRQKSNTPVMFPLLDEAKAILDEYADYPSPENDYSLLRVFSDQKVNQYLKKIAKMCNFDKNLTFHVARHTFATTITLLNDVPIETVSKMLGHTKLSTTQRYARVVEKKISKDMMHLKAKLKANSKKGLAYRDTDYSHLKIVCRSPKQ</sequence>
<evidence type="ECO:0000256" key="3">
    <source>
        <dbReference type="ARBA" id="ARBA00023172"/>
    </source>
</evidence>
<feature type="domain" description="Tyr recombinase" evidence="4">
    <location>
        <begin position="223"/>
        <end position="400"/>
    </location>
</feature>
<keyword evidence="2" id="KW-0238">DNA-binding</keyword>
<dbReference type="CDD" id="cd01185">
    <property type="entry name" value="INTN1_C_like"/>
    <property type="match status" value="1"/>
</dbReference>
<evidence type="ECO:0000313" key="5">
    <source>
        <dbReference type="EMBL" id="MFD2835409.1"/>
    </source>
</evidence>
<dbReference type="EMBL" id="JBHUOJ010000040">
    <property type="protein sequence ID" value="MFD2835409.1"/>
    <property type="molecule type" value="Genomic_DNA"/>
</dbReference>
<gene>
    <name evidence="5" type="ORF">ACFSYS_19110</name>
</gene>
<keyword evidence="6" id="KW-1185">Reference proteome</keyword>
<comment type="caution">
    <text evidence="5">The sequence shown here is derived from an EMBL/GenBank/DDBJ whole genome shotgun (WGS) entry which is preliminary data.</text>
</comment>
<organism evidence="5 6">
    <name type="scientific">Christiangramia antarctica</name>
    <dbReference type="NCBI Taxonomy" id="2058158"/>
    <lineage>
        <taxon>Bacteria</taxon>
        <taxon>Pseudomonadati</taxon>
        <taxon>Bacteroidota</taxon>
        <taxon>Flavobacteriia</taxon>
        <taxon>Flavobacteriales</taxon>
        <taxon>Flavobacteriaceae</taxon>
        <taxon>Christiangramia</taxon>
    </lineage>
</organism>
<proteinExistence type="inferred from homology"/>
<dbReference type="PANTHER" id="PTHR30349">
    <property type="entry name" value="PHAGE INTEGRASE-RELATED"/>
    <property type="match status" value="1"/>
</dbReference>
<dbReference type="InterPro" id="IPR025269">
    <property type="entry name" value="SAM-like_dom"/>
</dbReference>
<comment type="similarity">
    <text evidence="1">Belongs to the 'phage' integrase family.</text>
</comment>
<evidence type="ECO:0000259" key="4">
    <source>
        <dbReference type="PROSITE" id="PS51898"/>
    </source>
</evidence>
<dbReference type="Pfam" id="PF13102">
    <property type="entry name" value="Phage_int_SAM_5"/>
    <property type="match status" value="1"/>
</dbReference>
<dbReference type="InterPro" id="IPR013762">
    <property type="entry name" value="Integrase-like_cat_sf"/>
</dbReference>
<dbReference type="Gene3D" id="1.10.443.10">
    <property type="entry name" value="Intergrase catalytic core"/>
    <property type="match status" value="1"/>
</dbReference>
<dbReference type="RefSeq" id="WP_251742502.1">
    <property type="nucleotide sequence ID" value="NZ_JBHUOJ010000040.1"/>
</dbReference>
<dbReference type="InterPro" id="IPR002104">
    <property type="entry name" value="Integrase_catalytic"/>
</dbReference>
<dbReference type="PANTHER" id="PTHR30349:SF64">
    <property type="entry name" value="PROPHAGE INTEGRASE INTD-RELATED"/>
    <property type="match status" value="1"/>
</dbReference>
<dbReference type="InterPro" id="IPR011010">
    <property type="entry name" value="DNA_brk_join_enz"/>
</dbReference>
<keyword evidence="3" id="KW-0233">DNA recombination</keyword>
<dbReference type="Pfam" id="PF00589">
    <property type="entry name" value="Phage_integrase"/>
    <property type="match status" value="1"/>
</dbReference>
<dbReference type="PROSITE" id="PS51898">
    <property type="entry name" value="TYR_RECOMBINASE"/>
    <property type="match status" value="1"/>
</dbReference>
<dbReference type="InterPro" id="IPR035386">
    <property type="entry name" value="Arm-DNA-bind_5"/>
</dbReference>
<accession>A0ABW5XBU4</accession>
<evidence type="ECO:0000256" key="2">
    <source>
        <dbReference type="ARBA" id="ARBA00023125"/>
    </source>
</evidence>
<dbReference type="InterPro" id="IPR050090">
    <property type="entry name" value="Tyrosine_recombinase_XerCD"/>
</dbReference>
<evidence type="ECO:0000256" key="1">
    <source>
        <dbReference type="ARBA" id="ARBA00008857"/>
    </source>
</evidence>
<protein>
    <submittedName>
        <fullName evidence="5">Site-specific integrase</fullName>
    </submittedName>
</protein>
<dbReference type="Pfam" id="PF17293">
    <property type="entry name" value="Arm-DNA-bind_5"/>
    <property type="match status" value="1"/>
</dbReference>
<dbReference type="InterPro" id="IPR010998">
    <property type="entry name" value="Integrase_recombinase_N"/>
</dbReference>
<name>A0ABW5XBU4_9FLAO</name>
<dbReference type="Gene3D" id="1.10.150.130">
    <property type="match status" value="1"/>
</dbReference>
<reference evidence="6" key="1">
    <citation type="journal article" date="2019" name="Int. J. Syst. Evol. Microbiol.">
        <title>The Global Catalogue of Microorganisms (GCM) 10K type strain sequencing project: providing services to taxonomists for standard genome sequencing and annotation.</title>
        <authorList>
            <consortium name="The Broad Institute Genomics Platform"/>
            <consortium name="The Broad Institute Genome Sequencing Center for Infectious Disease"/>
            <person name="Wu L."/>
            <person name="Ma J."/>
        </authorList>
    </citation>
    <scope>NUCLEOTIDE SEQUENCE [LARGE SCALE GENOMIC DNA]</scope>
    <source>
        <strain evidence="6">KCTC 52925</strain>
    </source>
</reference>
<dbReference type="SUPFAM" id="SSF56349">
    <property type="entry name" value="DNA breaking-rejoining enzymes"/>
    <property type="match status" value="1"/>
</dbReference>